<protein>
    <submittedName>
        <fullName evidence="1">Uncharacterized protein</fullName>
    </submittedName>
</protein>
<dbReference type="Proteomes" id="UP000828861">
    <property type="component" value="Segment"/>
</dbReference>
<dbReference type="EMBL" id="MZ501060">
    <property type="protein sequence ID" value="QXV77649.1"/>
    <property type="molecule type" value="Genomic_DNA"/>
</dbReference>
<gene>
    <name evidence="1" type="ORF">bas50_0183</name>
</gene>
<name>A0AAE7VQS6_9CAUD</name>
<organism evidence="1 2">
    <name type="scientific">Escherichia phage DrSchubert</name>
    <dbReference type="NCBI Taxonomy" id="2852022"/>
    <lineage>
        <taxon>Viruses</taxon>
        <taxon>Duplodnaviria</taxon>
        <taxon>Heunggongvirae</taxon>
        <taxon>Uroviricota</taxon>
        <taxon>Caudoviricetes</taxon>
        <taxon>Vequintavirinae</taxon>
        <taxon>Vequintavirus</taxon>
        <taxon>Vequintavirus drschubert</taxon>
    </lineage>
</organism>
<keyword evidence="2" id="KW-1185">Reference proteome</keyword>
<evidence type="ECO:0000313" key="1">
    <source>
        <dbReference type="EMBL" id="QXV77649.1"/>
    </source>
</evidence>
<accession>A0AAE7VQS6</accession>
<evidence type="ECO:0000313" key="2">
    <source>
        <dbReference type="Proteomes" id="UP000828861"/>
    </source>
</evidence>
<proteinExistence type="predicted"/>
<reference evidence="2" key="1">
    <citation type="journal article" date="2021" name="PLoS Biol.">
        <title>Systematic exploration of Escherichia coli phage-host interactions with the BASEL phage collection.</title>
        <authorList>
            <person name="Maffei E."/>
            <person name="Shaidullina A."/>
            <person name="Burkolter M."/>
            <person name="Heyer Y."/>
            <person name="Estermann F."/>
            <person name="Druelle V."/>
            <person name="Sauer P."/>
            <person name="Willi L."/>
            <person name="Michaelis S."/>
            <person name="Hilbi H."/>
            <person name="Thaler D.S."/>
            <person name="Harms A."/>
        </authorList>
    </citation>
    <scope>NUCLEOTIDE SEQUENCE [LARGE SCALE GENOMIC DNA]</scope>
    <source>
        <strain evidence="2">Bas50</strain>
    </source>
</reference>
<sequence length="34" mass="4142">MRKSIKKIKIKLLALKRKYKKLYGFIKWTFIGLS</sequence>